<sequence>MNLFSNPNDAKTVQTPQWQALPADASISDEADGQLILDHVDSDRTPAQEARYDA</sequence>
<accession>A0A1G9L238</accession>
<dbReference type="EMBL" id="FNEE01000045">
    <property type="protein sequence ID" value="SDL55767.1"/>
    <property type="molecule type" value="Genomic_DNA"/>
</dbReference>
<organism evidence="1 2">
    <name type="scientific">Mesorhizobium muleiense</name>
    <dbReference type="NCBI Taxonomy" id="1004279"/>
    <lineage>
        <taxon>Bacteria</taxon>
        <taxon>Pseudomonadati</taxon>
        <taxon>Pseudomonadota</taxon>
        <taxon>Alphaproteobacteria</taxon>
        <taxon>Hyphomicrobiales</taxon>
        <taxon>Phyllobacteriaceae</taxon>
        <taxon>Mesorhizobium</taxon>
    </lineage>
</organism>
<gene>
    <name evidence="1" type="ORF">SAMN05428953_1459</name>
</gene>
<dbReference type="AlphaFoldDB" id="A0A1G9L238"/>
<dbReference type="RefSeq" id="WP_164891763.1">
    <property type="nucleotide sequence ID" value="NZ_FNEE01000045.1"/>
</dbReference>
<evidence type="ECO:0000313" key="1">
    <source>
        <dbReference type="EMBL" id="SDL55767.1"/>
    </source>
</evidence>
<proteinExistence type="predicted"/>
<protein>
    <submittedName>
        <fullName evidence="1">Uncharacterized protein</fullName>
    </submittedName>
</protein>
<evidence type="ECO:0000313" key="2">
    <source>
        <dbReference type="Proteomes" id="UP000198894"/>
    </source>
</evidence>
<keyword evidence="2" id="KW-1185">Reference proteome</keyword>
<name>A0A1G9L238_9HYPH</name>
<reference evidence="2" key="1">
    <citation type="submission" date="2016-10" db="EMBL/GenBank/DDBJ databases">
        <authorList>
            <person name="Varghese N."/>
            <person name="Submissions S."/>
        </authorList>
    </citation>
    <scope>NUCLEOTIDE SEQUENCE [LARGE SCALE GENOMIC DNA]</scope>
    <source>
        <strain evidence="2">CGMCC 1.11022</strain>
    </source>
</reference>
<dbReference type="Proteomes" id="UP000198894">
    <property type="component" value="Unassembled WGS sequence"/>
</dbReference>